<evidence type="ECO:0000313" key="2">
    <source>
        <dbReference type="Proteomes" id="UP001159042"/>
    </source>
</evidence>
<evidence type="ECO:0000313" key="1">
    <source>
        <dbReference type="EMBL" id="KAJ8912733.1"/>
    </source>
</evidence>
<gene>
    <name evidence="1" type="ORF">NQ315_012290</name>
</gene>
<accession>A0AAV8VEX2</accession>
<comment type="caution">
    <text evidence="1">The sequence shown here is derived from an EMBL/GenBank/DDBJ whole genome shotgun (WGS) entry which is preliminary data.</text>
</comment>
<proteinExistence type="predicted"/>
<dbReference type="AlphaFoldDB" id="A0AAV8VEX2"/>
<reference evidence="1 2" key="1">
    <citation type="journal article" date="2023" name="Insect Mol. Biol.">
        <title>Genome sequencing provides insights into the evolution of gene families encoding plant cell wall-degrading enzymes in longhorned beetles.</title>
        <authorList>
            <person name="Shin N.R."/>
            <person name="Okamura Y."/>
            <person name="Kirsch R."/>
            <person name="Pauchet Y."/>
        </authorList>
    </citation>
    <scope>NUCLEOTIDE SEQUENCE [LARGE SCALE GENOMIC DNA]</scope>
    <source>
        <strain evidence="1">EAD_L_NR</strain>
    </source>
</reference>
<dbReference type="EMBL" id="JANEYG010000114">
    <property type="protein sequence ID" value="KAJ8912733.1"/>
    <property type="molecule type" value="Genomic_DNA"/>
</dbReference>
<organism evidence="1 2">
    <name type="scientific">Exocentrus adspersus</name>
    <dbReference type="NCBI Taxonomy" id="1586481"/>
    <lineage>
        <taxon>Eukaryota</taxon>
        <taxon>Metazoa</taxon>
        <taxon>Ecdysozoa</taxon>
        <taxon>Arthropoda</taxon>
        <taxon>Hexapoda</taxon>
        <taxon>Insecta</taxon>
        <taxon>Pterygota</taxon>
        <taxon>Neoptera</taxon>
        <taxon>Endopterygota</taxon>
        <taxon>Coleoptera</taxon>
        <taxon>Polyphaga</taxon>
        <taxon>Cucujiformia</taxon>
        <taxon>Chrysomeloidea</taxon>
        <taxon>Cerambycidae</taxon>
        <taxon>Lamiinae</taxon>
        <taxon>Acanthocinini</taxon>
        <taxon>Exocentrus</taxon>
    </lineage>
</organism>
<keyword evidence="2" id="KW-1185">Reference proteome</keyword>
<sequence length="62" mass="7200">MEQGYLEAKSDNLPIIDPFMISVFFMDNMKYLSAEIKSVKNVRVTRVILESSCWLRTVKEGK</sequence>
<name>A0AAV8VEX2_9CUCU</name>
<protein>
    <submittedName>
        <fullName evidence="1">Uncharacterized protein</fullName>
    </submittedName>
</protein>
<dbReference type="Proteomes" id="UP001159042">
    <property type="component" value="Unassembled WGS sequence"/>
</dbReference>